<feature type="binding site" evidence="6">
    <location>
        <position position="247"/>
    </location>
    <ligand>
        <name>Mg(2+)</name>
        <dbReference type="ChEBI" id="CHEBI:18420"/>
        <label>1</label>
    </ligand>
</feature>
<proteinExistence type="inferred from homology"/>
<dbReference type="InterPro" id="IPR020847">
    <property type="entry name" value="AP_endonuclease_F1_BS"/>
</dbReference>
<feature type="binding site" evidence="6">
    <location>
        <position position="7"/>
    </location>
    <ligand>
        <name>Mg(2+)</name>
        <dbReference type="ChEBI" id="CHEBI:18420"/>
        <label>1</label>
    </ligand>
</feature>
<dbReference type="GO" id="GO:0003677">
    <property type="term" value="F:DNA binding"/>
    <property type="evidence" value="ECO:0007669"/>
    <property type="project" value="InterPro"/>
</dbReference>
<evidence type="ECO:0000256" key="2">
    <source>
        <dbReference type="ARBA" id="ARBA00022723"/>
    </source>
</evidence>
<feature type="domain" description="Endonuclease/exonuclease/phosphatase" evidence="8">
    <location>
        <begin position="4"/>
        <end position="248"/>
    </location>
</feature>
<gene>
    <name evidence="9" type="ORF">FHR19_000642</name>
</gene>
<feature type="binding site" evidence="6">
    <location>
        <position position="147"/>
    </location>
    <ligand>
        <name>Mg(2+)</name>
        <dbReference type="ChEBI" id="CHEBI:18420"/>
        <label>1</label>
    </ligand>
</feature>
<feature type="site" description="Important for catalytic activity" evidence="7">
    <location>
        <position position="218"/>
    </location>
</feature>
<dbReference type="InterPro" id="IPR005135">
    <property type="entry name" value="Endo/exonuclease/phosphatase"/>
</dbReference>
<dbReference type="InterPro" id="IPR036691">
    <property type="entry name" value="Endo/exonu/phosph_ase_sf"/>
</dbReference>
<comment type="cofactor">
    <cofactor evidence="6">
        <name>Mg(2+)</name>
        <dbReference type="ChEBI" id="CHEBI:18420"/>
    </cofactor>
    <cofactor evidence="6">
        <name>Mn(2+)</name>
        <dbReference type="ChEBI" id="CHEBI:29035"/>
    </cofactor>
    <text evidence="6">Probably binds two magnesium or manganese ions per subunit.</text>
</comment>
<dbReference type="GO" id="GO:0006281">
    <property type="term" value="P:DNA repair"/>
    <property type="evidence" value="ECO:0007669"/>
    <property type="project" value="InterPro"/>
</dbReference>
<reference evidence="9 10" key="1">
    <citation type="submission" date="2020-08" db="EMBL/GenBank/DDBJ databases">
        <title>Genomic Encyclopedia of Type Strains, Phase IV (KMG-IV): sequencing the most valuable type-strain genomes for metagenomic binning, comparative biology and taxonomic classification.</title>
        <authorList>
            <person name="Goeker M."/>
        </authorList>
    </citation>
    <scope>NUCLEOTIDE SEQUENCE [LARGE SCALE GENOMIC DNA]</scope>
    <source>
        <strain evidence="9 10">DSM 27244</strain>
    </source>
</reference>
<dbReference type="GO" id="GO:0004519">
    <property type="term" value="F:endonuclease activity"/>
    <property type="evidence" value="ECO:0007669"/>
    <property type="project" value="InterPro"/>
</dbReference>
<organism evidence="9 10">
    <name type="scientific">Sphingomonas yantingensis</name>
    <dbReference type="NCBI Taxonomy" id="1241761"/>
    <lineage>
        <taxon>Bacteria</taxon>
        <taxon>Pseudomonadati</taxon>
        <taxon>Pseudomonadota</taxon>
        <taxon>Alphaproteobacteria</taxon>
        <taxon>Sphingomonadales</taxon>
        <taxon>Sphingomonadaceae</taxon>
        <taxon>Sphingomonas</taxon>
    </lineage>
</organism>
<dbReference type="EC" id="3.1.11.2" evidence="9"/>
<sequence length="256" mass="28697">MKIVSYNVNGIKARLPRLLEYLEEQAPDVVCLQELKSSDETFPEADIRAAGYGAVWHGQKGFNGVAILAKGTDPVERKRGLAGEPEDEHSRYVEAEVNGVVIASIYLPNGNPVPGPKFDYKLRWIERLSAHALDLLAEEKPVVLAGDYNVIPNDDDTFSVRAMESDALMQPESRQGYRRLLAQGWTDALRTRYPRGGVWTFWDYQAGAWQRDAGFRIDHLLLSPTAADRLTDAGVDKDYRGREKASDHAPTWVSLR</sequence>
<dbReference type="AlphaFoldDB" id="A0A7W9EGN4"/>
<dbReference type="PANTHER" id="PTHR43250">
    <property type="entry name" value="EXODEOXYRIBONUCLEASE III"/>
    <property type="match status" value="1"/>
</dbReference>
<comment type="similarity">
    <text evidence="1">Belongs to the DNA repair enzymes AP/ExoA family.</text>
</comment>
<feature type="active site" evidence="5">
    <location>
        <position position="106"/>
    </location>
</feature>
<feature type="site" description="Transition state stabilizer" evidence="7">
    <location>
        <position position="149"/>
    </location>
</feature>
<dbReference type="PANTHER" id="PTHR43250:SF1">
    <property type="entry name" value="EXODEOXYRIBONUCLEASE III"/>
    <property type="match status" value="1"/>
</dbReference>
<accession>A0A7W9EGN4</accession>
<dbReference type="PROSITE" id="PS00726">
    <property type="entry name" value="AP_NUCLEASE_F1_1"/>
    <property type="match status" value="1"/>
</dbReference>
<keyword evidence="10" id="KW-1185">Reference proteome</keyword>
<evidence type="ECO:0000313" key="10">
    <source>
        <dbReference type="Proteomes" id="UP000557739"/>
    </source>
</evidence>
<dbReference type="Pfam" id="PF03372">
    <property type="entry name" value="Exo_endo_phos"/>
    <property type="match status" value="1"/>
</dbReference>
<dbReference type="InterPro" id="IPR004808">
    <property type="entry name" value="AP_endonuc_1"/>
</dbReference>
<keyword evidence="3 9" id="KW-0378">Hydrolase</keyword>
<dbReference type="GO" id="GO:0046872">
    <property type="term" value="F:metal ion binding"/>
    <property type="evidence" value="ECO:0007669"/>
    <property type="project" value="UniProtKB-KW"/>
</dbReference>
<evidence type="ECO:0000313" key="9">
    <source>
        <dbReference type="EMBL" id="MBB5697317.1"/>
    </source>
</evidence>
<name>A0A7W9EGN4_9SPHN</name>
<dbReference type="PROSITE" id="PS51435">
    <property type="entry name" value="AP_NUCLEASE_F1_4"/>
    <property type="match status" value="1"/>
</dbReference>
<dbReference type="NCBIfam" id="TIGR00633">
    <property type="entry name" value="xth"/>
    <property type="match status" value="1"/>
</dbReference>
<feature type="binding site" evidence="6">
    <location>
        <position position="149"/>
    </location>
    <ligand>
        <name>Mg(2+)</name>
        <dbReference type="ChEBI" id="CHEBI:18420"/>
        <label>1</label>
    </ligand>
</feature>
<keyword evidence="2 6" id="KW-0479">Metal-binding</keyword>
<evidence type="ECO:0000256" key="6">
    <source>
        <dbReference type="PIRSR" id="PIRSR604808-2"/>
    </source>
</evidence>
<dbReference type="Gene3D" id="3.60.10.10">
    <property type="entry name" value="Endonuclease/exonuclease/phosphatase"/>
    <property type="match status" value="1"/>
</dbReference>
<feature type="active site" description="Proton donor/acceptor" evidence="5">
    <location>
        <position position="147"/>
    </location>
</feature>
<keyword evidence="6" id="KW-0464">Manganese</keyword>
<dbReference type="RefSeq" id="WP_184024215.1">
    <property type="nucleotide sequence ID" value="NZ_JACIJJ010000001.1"/>
</dbReference>
<dbReference type="Proteomes" id="UP000557739">
    <property type="component" value="Unassembled WGS sequence"/>
</dbReference>
<feature type="binding site" evidence="6">
    <location>
        <position position="34"/>
    </location>
    <ligand>
        <name>Mg(2+)</name>
        <dbReference type="ChEBI" id="CHEBI:18420"/>
        <label>1</label>
    </ligand>
</feature>
<feature type="site" description="Interaction with DNA substrate" evidence="7">
    <location>
        <position position="248"/>
    </location>
</feature>
<dbReference type="EMBL" id="JACIJJ010000001">
    <property type="protein sequence ID" value="MBB5697317.1"/>
    <property type="molecule type" value="Genomic_DNA"/>
</dbReference>
<dbReference type="NCBIfam" id="TIGR00195">
    <property type="entry name" value="exoDNase_III"/>
    <property type="match status" value="1"/>
</dbReference>
<dbReference type="GO" id="GO:0008311">
    <property type="term" value="F:double-stranded DNA 3'-5' DNA exonuclease activity"/>
    <property type="evidence" value="ECO:0007669"/>
    <property type="project" value="UniProtKB-EC"/>
</dbReference>
<evidence type="ECO:0000256" key="1">
    <source>
        <dbReference type="ARBA" id="ARBA00007092"/>
    </source>
</evidence>
<keyword evidence="4 6" id="KW-0460">Magnesium</keyword>
<protein>
    <submittedName>
        <fullName evidence="9">Exodeoxyribonuclease-3</fullName>
        <ecNumber evidence="9">3.1.11.2</ecNumber>
    </submittedName>
</protein>
<evidence type="ECO:0000256" key="3">
    <source>
        <dbReference type="ARBA" id="ARBA00022801"/>
    </source>
</evidence>
<evidence type="ECO:0000256" key="4">
    <source>
        <dbReference type="ARBA" id="ARBA00022842"/>
    </source>
</evidence>
<feature type="binding site" evidence="6">
    <location>
        <position position="248"/>
    </location>
    <ligand>
        <name>Mg(2+)</name>
        <dbReference type="ChEBI" id="CHEBI:18420"/>
        <label>1</label>
    </ligand>
</feature>
<feature type="active site" description="Proton acceptor" evidence="5">
    <location>
        <position position="248"/>
    </location>
</feature>
<comment type="caution">
    <text evidence="9">The sequence shown here is derived from an EMBL/GenBank/DDBJ whole genome shotgun (WGS) entry which is preliminary data.</text>
</comment>
<evidence type="ECO:0000256" key="5">
    <source>
        <dbReference type="PIRSR" id="PIRSR604808-1"/>
    </source>
</evidence>
<evidence type="ECO:0000256" key="7">
    <source>
        <dbReference type="PIRSR" id="PIRSR604808-3"/>
    </source>
</evidence>
<dbReference type="CDD" id="cd09086">
    <property type="entry name" value="ExoIII-like_AP-endo"/>
    <property type="match status" value="1"/>
</dbReference>
<dbReference type="InterPro" id="IPR037493">
    <property type="entry name" value="ExoIII-like"/>
</dbReference>
<evidence type="ECO:0000259" key="8">
    <source>
        <dbReference type="Pfam" id="PF03372"/>
    </source>
</evidence>
<dbReference type="SUPFAM" id="SSF56219">
    <property type="entry name" value="DNase I-like"/>
    <property type="match status" value="1"/>
</dbReference>